<comment type="subcellular location">
    <subcellularLocation>
        <location evidence="2">Cytoplasm</location>
    </subcellularLocation>
    <subcellularLocation>
        <location evidence="1">Nucleus</location>
    </subcellularLocation>
</comment>
<evidence type="ECO:0000256" key="6">
    <source>
        <dbReference type="SAM" id="SignalP"/>
    </source>
</evidence>
<dbReference type="Pfam" id="PF10075">
    <property type="entry name" value="CSN8_PSD8_EIF3K"/>
    <property type="match status" value="1"/>
</dbReference>
<reference evidence="8" key="1">
    <citation type="journal article" date="2010" name="Science">
        <title>The genome of the Western clawed frog Xenopus tropicalis.</title>
        <authorList>
            <person name="Hellsten U."/>
            <person name="Harland R.M."/>
            <person name="Gilchrist M.J."/>
            <person name="Hendrix D."/>
            <person name="Jurka J."/>
            <person name="Kapitonov V."/>
            <person name="Ovcharenko I."/>
            <person name="Putnam N.H."/>
            <person name="Shu S."/>
            <person name="Taher L."/>
            <person name="Blitz I.L."/>
            <person name="Blumberg B."/>
            <person name="Dichmann D.S."/>
            <person name="Dubchak I."/>
            <person name="Amaya E."/>
            <person name="Detter J.C."/>
            <person name="Fletcher R."/>
            <person name="Gerhard D.S."/>
            <person name="Goodstein D."/>
            <person name="Graves T."/>
            <person name="Grigoriev I.V."/>
            <person name="Grimwood J."/>
            <person name="Kawashima T."/>
            <person name="Lindquist E."/>
            <person name="Lucas S.M."/>
            <person name="Mead P.E."/>
            <person name="Mitros T."/>
            <person name="Ogino H."/>
            <person name="Ohta Y."/>
            <person name="Poliakov A.V."/>
            <person name="Pollet N."/>
            <person name="Robert J."/>
            <person name="Salamov A."/>
            <person name="Sater A.K."/>
            <person name="Schmutz J."/>
            <person name="Terry A."/>
            <person name="Vize P.D."/>
            <person name="Warren W.C."/>
            <person name="Wells D."/>
            <person name="Wills A."/>
            <person name="Wilson R.K."/>
            <person name="Zimmerman L.B."/>
            <person name="Zorn A.M."/>
            <person name="Grainger R."/>
            <person name="Grammer T."/>
            <person name="Khokha M.K."/>
            <person name="Richardson P.M."/>
            <person name="Rokhsar D.S."/>
        </authorList>
    </citation>
    <scope>NUCLEOTIDE SEQUENCE [LARGE SCALE GENOMIC DNA]</scope>
    <source>
        <strain evidence="8">Nigerian</strain>
    </source>
</reference>
<protein>
    <recommendedName>
        <fullName evidence="7">CSN8/PSMD8/EIF3K domain-containing protein</fullName>
    </recommendedName>
</protein>
<dbReference type="GO" id="GO:0008180">
    <property type="term" value="C:COP9 signalosome"/>
    <property type="evidence" value="ECO:0007669"/>
    <property type="project" value="UniProtKB-KW"/>
</dbReference>
<proteinExistence type="predicted"/>
<dbReference type="PANTHER" id="PTHR13339:SF0">
    <property type="entry name" value="COP9 SIGNALOSOME COMPLEX SUBUNIT 8"/>
    <property type="match status" value="1"/>
</dbReference>
<evidence type="ECO:0000256" key="2">
    <source>
        <dbReference type="ARBA" id="ARBA00004496"/>
    </source>
</evidence>
<dbReference type="AlphaFoldDB" id="A0A6I8SJU9"/>
<dbReference type="GO" id="GO:0010387">
    <property type="term" value="P:COP9 signalosome assembly"/>
    <property type="evidence" value="ECO:0007669"/>
    <property type="project" value="InterPro"/>
</dbReference>
<feature type="chain" id="PRO_5030932887" description="CSN8/PSMD8/EIF3K domain-containing protein" evidence="6">
    <location>
        <begin position="17"/>
        <end position="124"/>
    </location>
</feature>
<feature type="domain" description="CSN8/PSMD8/EIF3K" evidence="7">
    <location>
        <begin position="16"/>
        <end position="57"/>
    </location>
</feature>
<organism evidence="8">
    <name type="scientific">Xenopus tropicalis</name>
    <name type="common">Western clawed frog</name>
    <name type="synonym">Silurana tropicalis</name>
    <dbReference type="NCBI Taxonomy" id="8364"/>
    <lineage>
        <taxon>Eukaryota</taxon>
        <taxon>Metazoa</taxon>
        <taxon>Chordata</taxon>
        <taxon>Craniata</taxon>
        <taxon>Vertebrata</taxon>
        <taxon>Euteleostomi</taxon>
        <taxon>Amphibia</taxon>
        <taxon>Batrachia</taxon>
        <taxon>Anura</taxon>
        <taxon>Pipoidea</taxon>
        <taxon>Pipidae</taxon>
        <taxon>Xenopodinae</taxon>
        <taxon>Xenopus</taxon>
        <taxon>Silurana</taxon>
    </lineage>
</organism>
<reference evidence="8" key="2">
    <citation type="submission" date="2020-05" db="UniProtKB">
        <authorList>
            <consortium name="Ensembl"/>
        </authorList>
    </citation>
    <scope>IDENTIFICATION</scope>
</reference>
<dbReference type="GO" id="GO:0005737">
    <property type="term" value="C:cytoplasm"/>
    <property type="evidence" value="ECO:0007669"/>
    <property type="project" value="UniProtKB-SubCell"/>
</dbReference>
<evidence type="ECO:0000256" key="4">
    <source>
        <dbReference type="ARBA" id="ARBA00022790"/>
    </source>
</evidence>
<keyword evidence="4" id="KW-0736">Signalosome</keyword>
<dbReference type="InterPro" id="IPR033464">
    <property type="entry name" value="CSN8_PSD8_EIF3K"/>
</dbReference>
<accession>A0A6I8SJU9</accession>
<evidence type="ECO:0000256" key="1">
    <source>
        <dbReference type="ARBA" id="ARBA00004123"/>
    </source>
</evidence>
<dbReference type="InParanoid" id="A0A6I8SJU9"/>
<evidence type="ECO:0000256" key="5">
    <source>
        <dbReference type="ARBA" id="ARBA00023242"/>
    </source>
</evidence>
<keyword evidence="6" id="KW-0732">Signal</keyword>
<feature type="signal peptide" evidence="6">
    <location>
        <begin position="1"/>
        <end position="16"/>
    </location>
</feature>
<dbReference type="GO" id="GO:0000338">
    <property type="term" value="P:protein deneddylation"/>
    <property type="evidence" value="ECO:0007669"/>
    <property type="project" value="InterPro"/>
</dbReference>
<dbReference type="Bgee" id="ENSXETG00000035869">
    <property type="expression patterns" value="Expressed in genitourinary system and 1 other cell type or tissue"/>
</dbReference>
<dbReference type="Ensembl" id="ENSXETT00000066821">
    <property type="protein sequence ID" value="ENSXETP00000093462"/>
    <property type="gene ID" value="ENSXETG00000035869"/>
</dbReference>
<dbReference type="InterPro" id="IPR033205">
    <property type="entry name" value="COP9_CSN8"/>
</dbReference>
<keyword evidence="5" id="KW-0539">Nucleus</keyword>
<keyword evidence="3" id="KW-0963">Cytoplasm</keyword>
<evidence type="ECO:0000313" key="8">
    <source>
        <dbReference type="Ensembl" id="ENSXETP00000093462"/>
    </source>
</evidence>
<dbReference type="PANTHER" id="PTHR13339">
    <property type="entry name" value="COP9 SIGNALOSOME COMPLEX SUBUNIT 8"/>
    <property type="match status" value="1"/>
</dbReference>
<dbReference type="GeneTree" id="ENSGT01030000238838"/>
<evidence type="ECO:0000256" key="3">
    <source>
        <dbReference type="ARBA" id="ARBA00022490"/>
    </source>
</evidence>
<sequence length="124" mass="14162">LCNLLLMQLILVPLLAHSELGGIWEVEKKIWQQDFPGIYTSISAYQWSETIQPIMEAVRIITPLTASCLVNLLIYTFTFIEQGWQGDSATLMVMHKKQDSKSLSLITNEQQLARLTDYVAFLEN</sequence>
<name>A0A6I8SJU9_XENTR</name>
<evidence type="ECO:0000259" key="7">
    <source>
        <dbReference type="Pfam" id="PF10075"/>
    </source>
</evidence>